<dbReference type="PANTHER" id="PTHR42967">
    <property type="entry name" value="METAL DEPENDENT HYDROLASE"/>
    <property type="match status" value="1"/>
</dbReference>
<organism evidence="1 2">
    <name type="scientific">Clostridium saccharobutylicum</name>
    <dbReference type="NCBI Taxonomy" id="169679"/>
    <lineage>
        <taxon>Bacteria</taxon>
        <taxon>Bacillati</taxon>
        <taxon>Bacillota</taxon>
        <taxon>Clostridia</taxon>
        <taxon>Eubacteriales</taxon>
        <taxon>Clostridiaceae</taxon>
        <taxon>Clostridium</taxon>
    </lineage>
</organism>
<dbReference type="PANTHER" id="PTHR42967:SF1">
    <property type="entry name" value="MBL FOLD METALLO-HYDROLASE"/>
    <property type="match status" value="1"/>
</dbReference>
<evidence type="ECO:0000313" key="2">
    <source>
        <dbReference type="Proteomes" id="UP000191154"/>
    </source>
</evidence>
<dbReference type="EMBL" id="LZYZ01000005">
    <property type="protein sequence ID" value="OOM11200.1"/>
    <property type="molecule type" value="Genomic_DNA"/>
</dbReference>
<dbReference type="InterPro" id="IPR036866">
    <property type="entry name" value="RibonucZ/Hydroxyglut_hydro"/>
</dbReference>
<dbReference type="AlphaFoldDB" id="A0A1S8N454"/>
<dbReference type="SUPFAM" id="SSF56281">
    <property type="entry name" value="Metallo-hydrolase/oxidoreductase"/>
    <property type="match status" value="1"/>
</dbReference>
<protein>
    <submittedName>
        <fullName evidence="1">Metal-dependent hydrolase</fullName>
    </submittedName>
</protein>
<dbReference type="GO" id="GO:0016787">
    <property type="term" value="F:hydrolase activity"/>
    <property type="evidence" value="ECO:0007669"/>
    <property type="project" value="UniProtKB-KW"/>
</dbReference>
<dbReference type="Proteomes" id="UP000191154">
    <property type="component" value="Unassembled WGS sequence"/>
</dbReference>
<comment type="caution">
    <text evidence="1">The sequence shown here is derived from an EMBL/GenBank/DDBJ whole genome shotgun (WGS) entry which is preliminary data.</text>
</comment>
<name>A0A1S8N454_CLOSA</name>
<dbReference type="RefSeq" id="WP_077865903.1">
    <property type="nucleotide sequence ID" value="NZ_LZYZ01000005.1"/>
</dbReference>
<reference evidence="1 2" key="1">
    <citation type="submission" date="2016-05" db="EMBL/GenBank/DDBJ databases">
        <title>Microbial solvent formation.</title>
        <authorList>
            <person name="Poehlein A."/>
            <person name="Montoya Solano J.D."/>
            <person name="Flitsch S."/>
            <person name="Krabben P."/>
            <person name="Duerre P."/>
            <person name="Daniel R."/>
        </authorList>
    </citation>
    <scope>NUCLEOTIDE SEQUENCE [LARGE SCALE GENOMIC DNA]</scope>
    <source>
        <strain evidence="1 2">L1-8</strain>
    </source>
</reference>
<dbReference type="STRING" id="169679.CSACC_01670"/>
<accession>A0A1S8N454</accession>
<gene>
    <name evidence="1" type="ORF">CLOSAC_27570</name>
</gene>
<dbReference type="Gene3D" id="3.60.15.10">
    <property type="entry name" value="Ribonuclease Z/Hydroxyacylglutathione hydrolase-like"/>
    <property type="match status" value="1"/>
</dbReference>
<proteinExistence type="predicted"/>
<keyword evidence="1" id="KW-0378">Hydrolase</keyword>
<dbReference type="Pfam" id="PF13483">
    <property type="entry name" value="Lactamase_B_3"/>
    <property type="match status" value="1"/>
</dbReference>
<sequence length="214" mass="24287">MQLIWYGHSCFLIKTSTGKRILMDPFEDSIGYNNDFPKCDLITISHNHFDHSYLNKANEKTKVITELGFFDMNYLTIEGLSSFHDKSNGAKRGINIIYVLKINNVTICHLGDLGHIPTPLILERLKNIDILLVPIGGNFTLNGFEAAKTCNLISPKYIIPMHYKNNITTLYLDDPKSFIISMKNIKKINSNTIDCNSLHHNANCQVLLLTPPYT</sequence>
<evidence type="ECO:0000313" key="1">
    <source>
        <dbReference type="EMBL" id="OOM11200.1"/>
    </source>
</evidence>